<evidence type="ECO:0000313" key="1">
    <source>
        <dbReference type="EMBL" id="KAI2388674.1"/>
    </source>
</evidence>
<name>A0ACB8UZ01_9EURO</name>
<accession>A0ACB8UZ01</accession>
<comment type="caution">
    <text evidence="1">The sequence shown here is derived from an EMBL/GenBank/DDBJ whole genome shotgun (WGS) entry which is preliminary data.</text>
</comment>
<proteinExistence type="predicted"/>
<sequence length="430" mass="47653">MFWKPALAVFTTATLALYSTSLLAKPNHPGLNTPALSLQTHPGDTAPAQSRLAVSHAAPADEPLLDDAIPYGDQGPVFKLKLLRSERFRRLVGDFETCAADLLGFENALAGSTGAKGAGVRACQEAVFTFLRWAKKEYQFVDLSQSSPDLLGNDHGSASPSKVLVDERARRSQNSRRTIDPIPHPTTPRRRSTLFTKRELPCEEEVCRIGDLSVICNKPKVRMTTAETDVCKLCYPRNEKQLKAYCVLRERREQRAFYVAFGMLVIITLSAAGTIVFNDCVRKRRLDLSQPTTHDAHASKLFPWCFRPKPAWRRKPPQTQPAAATAPVPPEKFAEAFRPGRWRYGSLGSVKSEFNDNNGSGVVVANGAPRPPPVAVTARPRIRTPQLLPAISPYQSREDFFAHAAYPPPPPTDRFVEQPRFVPYVATRGV</sequence>
<organism evidence="1">
    <name type="scientific">Ophidiomyces ophidiicola</name>
    <dbReference type="NCBI Taxonomy" id="1387563"/>
    <lineage>
        <taxon>Eukaryota</taxon>
        <taxon>Fungi</taxon>
        <taxon>Dikarya</taxon>
        <taxon>Ascomycota</taxon>
        <taxon>Pezizomycotina</taxon>
        <taxon>Eurotiomycetes</taxon>
        <taxon>Eurotiomycetidae</taxon>
        <taxon>Onygenales</taxon>
        <taxon>Onygenaceae</taxon>
        <taxon>Ophidiomyces</taxon>
    </lineage>
</organism>
<protein>
    <submittedName>
        <fullName evidence="1">Uncharacterized protein</fullName>
    </submittedName>
</protein>
<gene>
    <name evidence="1" type="ORF">LOY88_002443</name>
</gene>
<dbReference type="EMBL" id="JALBCA010000029">
    <property type="protein sequence ID" value="KAI2388674.1"/>
    <property type="molecule type" value="Genomic_DNA"/>
</dbReference>
<reference evidence="1" key="1">
    <citation type="journal article" date="2022" name="bioRxiv">
        <title>Population genetic analysis of Ophidiomyces ophidiicola, the causative agent of snake fungal disease, indicates recent introductions to the USA.</title>
        <authorList>
            <person name="Ladner J.T."/>
            <person name="Palmer J.M."/>
            <person name="Ettinger C.L."/>
            <person name="Stajich J.E."/>
            <person name="Farrell T.M."/>
            <person name="Glorioso B.M."/>
            <person name="Lawson B."/>
            <person name="Price S.J."/>
            <person name="Stengle A.G."/>
            <person name="Grear D.A."/>
            <person name="Lorch J.M."/>
        </authorList>
    </citation>
    <scope>NUCLEOTIDE SEQUENCE</scope>
    <source>
        <strain evidence="1">NWHC 24266-5</strain>
    </source>
</reference>